<dbReference type="GO" id="GO:0019323">
    <property type="term" value="P:pentose catabolic process"/>
    <property type="evidence" value="ECO:0007669"/>
    <property type="project" value="TreeGrafter"/>
</dbReference>
<keyword evidence="2" id="KW-0456">Lyase</keyword>
<dbReference type="AlphaFoldDB" id="A0A9Q7ALV0"/>
<name>A0A9Q7ALV0_9BACT</name>
<evidence type="ECO:0000313" key="4">
    <source>
        <dbReference type="EMBL" id="QTX31397.1"/>
    </source>
</evidence>
<dbReference type="Gene3D" id="3.40.225.10">
    <property type="entry name" value="Class II aldolase/adducin N-terminal domain"/>
    <property type="match status" value="1"/>
</dbReference>
<evidence type="ECO:0000256" key="1">
    <source>
        <dbReference type="ARBA" id="ARBA00022723"/>
    </source>
</evidence>
<feature type="domain" description="Class II aldolase/adducin N-terminal" evidence="3">
    <location>
        <begin position="6"/>
        <end position="183"/>
    </location>
</feature>
<dbReference type="SMART" id="SM01007">
    <property type="entry name" value="Aldolase_II"/>
    <property type="match status" value="1"/>
</dbReference>
<dbReference type="RefSeq" id="WP_274372553.1">
    <property type="nucleotide sequence ID" value="NZ_CP072943.1"/>
</dbReference>
<sequence>MEEWTSVFLDLCHDLQRRGFVSGSGGNVSFRFGDRLLITPSGRNLGAIRERDLIFLNRDGSWEGEGRPSKEWRMHLRCYCRDDVSVVIHVHSSYAVALSCLDLPDSDCAMAVYTPGYAIQVGNLPLLPYMVPGSEELADRVASVIDGRNSVLLANHGILAVGSSPERALNVVEEIEENARLHFILDGRGRPLGEEERKALSLLYR</sequence>
<keyword evidence="1" id="KW-0479">Metal-binding</keyword>
<dbReference type="GO" id="GO:0016832">
    <property type="term" value="F:aldehyde-lyase activity"/>
    <property type="evidence" value="ECO:0007669"/>
    <property type="project" value="TreeGrafter"/>
</dbReference>
<evidence type="ECO:0000313" key="5">
    <source>
        <dbReference type="Proteomes" id="UP000671879"/>
    </source>
</evidence>
<evidence type="ECO:0000256" key="2">
    <source>
        <dbReference type="ARBA" id="ARBA00023239"/>
    </source>
</evidence>
<dbReference type="InterPro" id="IPR036409">
    <property type="entry name" value="Aldolase_II/adducin_N_sf"/>
</dbReference>
<dbReference type="PANTHER" id="PTHR22789:SF0">
    <property type="entry name" value="3-OXO-TETRONATE 4-PHOSPHATE DECARBOXYLASE-RELATED"/>
    <property type="match status" value="1"/>
</dbReference>
<protein>
    <submittedName>
        <fullName evidence="4">Class II aldolase/adducin family protein</fullName>
    </submittedName>
</protein>
<dbReference type="GO" id="GO:0005829">
    <property type="term" value="C:cytosol"/>
    <property type="evidence" value="ECO:0007669"/>
    <property type="project" value="TreeGrafter"/>
</dbReference>
<reference evidence="5" key="1">
    <citation type="submission" date="2021-04" db="EMBL/GenBank/DDBJ databases">
        <title>A novel Synergistetes isolate from a pyrite-forming mixed culture.</title>
        <authorList>
            <person name="Bunk B."/>
            <person name="Sproer C."/>
            <person name="Spring S."/>
            <person name="Pester M."/>
        </authorList>
    </citation>
    <scope>NUCLEOTIDE SEQUENCE [LARGE SCALE GENOMIC DNA]</scope>
    <source>
        <strain evidence="5">J.5.4.2-T.3.5.2</strain>
    </source>
</reference>
<proteinExistence type="predicted"/>
<dbReference type="InterPro" id="IPR050197">
    <property type="entry name" value="Aldolase_class_II_sugar_metab"/>
</dbReference>
<organism evidence="4 5">
    <name type="scientific">Aminithiophilus ramosus</name>
    <dbReference type="NCBI Taxonomy" id="3029084"/>
    <lineage>
        <taxon>Bacteria</taxon>
        <taxon>Thermotogati</taxon>
        <taxon>Synergistota</taxon>
        <taxon>Synergistia</taxon>
        <taxon>Synergistales</taxon>
        <taxon>Aminithiophilaceae</taxon>
        <taxon>Aminithiophilus</taxon>
    </lineage>
</organism>
<dbReference type="Pfam" id="PF00596">
    <property type="entry name" value="Aldolase_II"/>
    <property type="match status" value="1"/>
</dbReference>
<dbReference type="KEGG" id="aram:KAR29_08385"/>
<gene>
    <name evidence="4" type="ORF">KAR29_08385</name>
</gene>
<dbReference type="GO" id="GO:0046872">
    <property type="term" value="F:metal ion binding"/>
    <property type="evidence" value="ECO:0007669"/>
    <property type="project" value="UniProtKB-KW"/>
</dbReference>
<dbReference type="EMBL" id="CP072943">
    <property type="protein sequence ID" value="QTX31397.1"/>
    <property type="molecule type" value="Genomic_DNA"/>
</dbReference>
<dbReference type="Proteomes" id="UP000671879">
    <property type="component" value="Chromosome"/>
</dbReference>
<evidence type="ECO:0000259" key="3">
    <source>
        <dbReference type="SMART" id="SM01007"/>
    </source>
</evidence>
<dbReference type="SUPFAM" id="SSF53639">
    <property type="entry name" value="AraD/HMP-PK domain-like"/>
    <property type="match status" value="1"/>
</dbReference>
<dbReference type="PANTHER" id="PTHR22789">
    <property type="entry name" value="FUCULOSE PHOSPHATE ALDOLASE"/>
    <property type="match status" value="1"/>
</dbReference>
<keyword evidence="5" id="KW-1185">Reference proteome</keyword>
<accession>A0A9Q7ALV0</accession>
<dbReference type="InterPro" id="IPR001303">
    <property type="entry name" value="Aldolase_II/adducin_N"/>
</dbReference>